<dbReference type="GeneID" id="94291649"/>
<comment type="similarity">
    <text evidence="1">Belongs to the TRAFAC class translation factor GTPase superfamily. Classic translation factor GTPase family. IF-2 subfamily.</text>
</comment>
<feature type="region of interest" description="Disordered" evidence="6">
    <location>
        <begin position="628"/>
        <end position="651"/>
    </location>
</feature>
<feature type="domain" description="Tr-type G" evidence="7">
    <location>
        <begin position="179"/>
        <end position="338"/>
    </location>
</feature>
<dbReference type="Gene3D" id="3.40.50.300">
    <property type="entry name" value="P-loop containing nucleotide triphosphate hydrolases"/>
    <property type="match status" value="1"/>
</dbReference>
<dbReference type="SUPFAM" id="SSF52540">
    <property type="entry name" value="P-loop containing nucleoside triphosphate hydrolases"/>
    <property type="match status" value="1"/>
</dbReference>
<evidence type="ECO:0000256" key="1">
    <source>
        <dbReference type="ARBA" id="ARBA00007733"/>
    </source>
</evidence>
<keyword evidence="9" id="KW-1185">Reference proteome</keyword>
<dbReference type="PROSITE" id="PS51722">
    <property type="entry name" value="G_TR_2"/>
    <property type="match status" value="1"/>
</dbReference>
<name>A0A836I2M9_9TRYP</name>
<keyword evidence="4" id="KW-0648">Protein biosynthesis</keyword>
<proteinExistence type="inferred from homology"/>
<evidence type="ECO:0000256" key="6">
    <source>
        <dbReference type="SAM" id="MobiDB-lite"/>
    </source>
</evidence>
<dbReference type="InterPro" id="IPR005225">
    <property type="entry name" value="Small_GTP-bd"/>
</dbReference>
<organism evidence="8 9">
    <name type="scientific">Porcisia hertigi</name>
    <dbReference type="NCBI Taxonomy" id="2761500"/>
    <lineage>
        <taxon>Eukaryota</taxon>
        <taxon>Discoba</taxon>
        <taxon>Euglenozoa</taxon>
        <taxon>Kinetoplastea</taxon>
        <taxon>Metakinetoplastina</taxon>
        <taxon>Trypanosomatida</taxon>
        <taxon>Trypanosomatidae</taxon>
        <taxon>Leishmaniinae</taxon>
        <taxon>Porcisia</taxon>
    </lineage>
</organism>
<sequence length="893" mass="100270">MRRRAACCFNVTGVALLMRREGALFLLPSVLDSKTFTKLANSQGAKLEQQLYEEITQGSPHLHSRAFLDQAREQARGLCSPLITLKREDVEGIIAQKYKLTDDRLVTCLVPYQLAANILLSCLPPKLREESIRELKAEEAARQSGSLIAPNKWIQWYEADVYASNGWRYLERVSTRRQRRIPVFAVMGHVNHGKTALLDALQGSRIGAEEPHYITQSVRAFTMTRPGTDNDLFTFIDTPGHRIFVETRFHVQLMADVIVLVISVVEGIESQTHETIKVALNVDKPVIVVLSKLDLLSDAFAAEKAVRRILAELHSIGLDVHLLQTEKDVEALATEASTSLCSREDGIIENLRPQAEYFAPMKTVDPMYRGSKRHPQVQLRRKCYGACVSTATGAHLPLLWRLLQLCRDCAPPTCRSNSIGHTEHNAAVQAVVLESSKHLFDEEGFRLNRWRQKIQRTIDLKQQQRTSRFEERSPRSRLNSTFNSVKTQSTRQNRTSTSSLVITAIVKEGVLTEGMHFIADQAEGQVHTLVDYWGNRLEKAYPGMAVTLIDKRSMSGCPGAGIHVLSMTDLASRMRVQAYRQRLQWYVEVFTAKLHYLRPRGMDVSFSHLGDYGQLGINDSLECQLLYGPPPRAPGGQRRPEALPPGTSASDESIGAYLAERNRDSESNALQVSSVGSVAFPDGATKRLTQAILSKEDEEVLRASWQSVQLRRQLTSQKEYEEHVAQCVQVGVFIKVDSWHTARMLHREISRLGTRKVYFQVVGARFGPLQVSDLLFFMQAAKIVVCFRTPLAASSDLDSYIENANLWVLQTDHFSDVVLFMKWCAVAMHKEKILDGADDDVDHGHGSGQRLHIAVESKQPKAGGGAPKESASQRPRLLVYNSDANDNDEFWHT</sequence>
<evidence type="ECO:0000313" key="8">
    <source>
        <dbReference type="EMBL" id="KAG5503476.1"/>
    </source>
</evidence>
<reference evidence="8 9" key="1">
    <citation type="submission" date="2021-02" db="EMBL/GenBank/DDBJ databases">
        <title>Porcisia hertigi Genome sequencing and assembly.</title>
        <authorList>
            <person name="Almutairi H."/>
            <person name="Gatherer D."/>
        </authorList>
    </citation>
    <scope>NUCLEOTIDE SEQUENCE [LARGE SCALE GENOMIC DNA]</scope>
    <source>
        <strain evidence="8 9">C119</strain>
    </source>
</reference>
<protein>
    <recommendedName>
        <fullName evidence="7">Tr-type G domain-containing protein</fullName>
    </recommendedName>
</protein>
<evidence type="ECO:0000259" key="7">
    <source>
        <dbReference type="PROSITE" id="PS51722"/>
    </source>
</evidence>
<dbReference type="NCBIfam" id="TIGR00231">
    <property type="entry name" value="small_GTP"/>
    <property type="match status" value="1"/>
</dbReference>
<keyword evidence="2" id="KW-0396">Initiation factor</keyword>
<evidence type="ECO:0000256" key="4">
    <source>
        <dbReference type="ARBA" id="ARBA00022917"/>
    </source>
</evidence>
<feature type="region of interest" description="Disordered" evidence="6">
    <location>
        <begin position="461"/>
        <end position="493"/>
    </location>
</feature>
<comment type="caution">
    <text evidence="8">The sequence shown here is derived from an EMBL/GenBank/DDBJ whole genome shotgun (WGS) entry which is preliminary data.</text>
</comment>
<dbReference type="AlphaFoldDB" id="A0A836I2M9"/>
<dbReference type="OrthoDB" id="361630at2759"/>
<feature type="region of interest" description="Disordered" evidence="6">
    <location>
        <begin position="855"/>
        <end position="893"/>
    </location>
</feature>
<dbReference type="KEGG" id="phet:94291649"/>
<dbReference type="InterPro" id="IPR000795">
    <property type="entry name" value="T_Tr_GTP-bd_dom"/>
</dbReference>
<dbReference type="InterPro" id="IPR015760">
    <property type="entry name" value="TIF_IF2"/>
</dbReference>
<accession>A0A836I2M9</accession>
<dbReference type="GO" id="GO:0005737">
    <property type="term" value="C:cytoplasm"/>
    <property type="evidence" value="ECO:0007669"/>
    <property type="project" value="TreeGrafter"/>
</dbReference>
<gene>
    <name evidence="8" type="ORF">JKF63_05615</name>
</gene>
<dbReference type="Gene3D" id="2.40.30.10">
    <property type="entry name" value="Translation factors"/>
    <property type="match status" value="1"/>
</dbReference>
<dbReference type="GO" id="GO:0003924">
    <property type="term" value="F:GTPase activity"/>
    <property type="evidence" value="ECO:0007669"/>
    <property type="project" value="InterPro"/>
</dbReference>
<dbReference type="EMBL" id="JAFJZO010000024">
    <property type="protein sequence ID" value="KAG5503476.1"/>
    <property type="molecule type" value="Genomic_DNA"/>
</dbReference>
<dbReference type="Pfam" id="PF00009">
    <property type="entry name" value="GTP_EFTU"/>
    <property type="match status" value="1"/>
</dbReference>
<evidence type="ECO:0000256" key="3">
    <source>
        <dbReference type="ARBA" id="ARBA00022741"/>
    </source>
</evidence>
<keyword evidence="3" id="KW-0547">Nucleotide-binding</keyword>
<dbReference type="Proteomes" id="UP000674318">
    <property type="component" value="Chromosome 24"/>
</dbReference>
<feature type="compositionally biased region" description="Polar residues" evidence="6">
    <location>
        <begin position="476"/>
        <end position="486"/>
    </location>
</feature>
<evidence type="ECO:0000256" key="5">
    <source>
        <dbReference type="ARBA" id="ARBA00023134"/>
    </source>
</evidence>
<dbReference type="GO" id="GO:0003743">
    <property type="term" value="F:translation initiation factor activity"/>
    <property type="evidence" value="ECO:0007669"/>
    <property type="project" value="UniProtKB-KW"/>
</dbReference>
<dbReference type="CDD" id="cd01887">
    <property type="entry name" value="IF2_eIF5B"/>
    <property type="match status" value="1"/>
</dbReference>
<evidence type="ECO:0000313" key="9">
    <source>
        <dbReference type="Proteomes" id="UP000674318"/>
    </source>
</evidence>
<dbReference type="InterPro" id="IPR027417">
    <property type="entry name" value="P-loop_NTPase"/>
</dbReference>
<dbReference type="RefSeq" id="XP_067756838.1">
    <property type="nucleotide sequence ID" value="XM_067901572.1"/>
</dbReference>
<evidence type="ECO:0000256" key="2">
    <source>
        <dbReference type="ARBA" id="ARBA00022540"/>
    </source>
</evidence>
<dbReference type="PANTHER" id="PTHR43381:SF6">
    <property type="entry name" value="INITIATION FACTOR IF-2, PUTATIVE-RELATED"/>
    <property type="match status" value="1"/>
</dbReference>
<keyword evidence="5" id="KW-0342">GTP-binding</keyword>
<dbReference type="PANTHER" id="PTHR43381">
    <property type="entry name" value="TRANSLATION INITIATION FACTOR IF-2-RELATED"/>
    <property type="match status" value="1"/>
</dbReference>
<dbReference type="GO" id="GO:0005525">
    <property type="term" value="F:GTP binding"/>
    <property type="evidence" value="ECO:0007669"/>
    <property type="project" value="UniProtKB-KW"/>
</dbReference>